<dbReference type="GO" id="GO:0071555">
    <property type="term" value="P:cell wall organization"/>
    <property type="evidence" value="ECO:0007669"/>
    <property type="project" value="UniProtKB-KW"/>
</dbReference>
<protein>
    <recommendedName>
        <fullName evidence="15">D-alanine--D-alanine ligase</fullName>
        <ecNumber evidence="15">6.3.2.4</ecNumber>
    </recommendedName>
    <alternativeName>
        <fullName evidence="15">D-Ala-D-Ala ligase</fullName>
    </alternativeName>
    <alternativeName>
        <fullName evidence="15">D-alanylalanine synthetase</fullName>
    </alternativeName>
</protein>
<comment type="cofactor">
    <cofactor evidence="17">
        <name>Mg(2+)</name>
        <dbReference type="ChEBI" id="CHEBI:18420"/>
    </cofactor>
    <cofactor evidence="17">
        <name>Mn(2+)</name>
        <dbReference type="ChEBI" id="CHEBI:29035"/>
    </cofactor>
    <text evidence="17">Binds 2 magnesium or manganese ions per subunit.</text>
</comment>
<dbReference type="InterPro" id="IPR011127">
    <property type="entry name" value="Dala_Dala_lig_N"/>
</dbReference>
<feature type="binding site" evidence="17">
    <location>
        <position position="292"/>
    </location>
    <ligand>
        <name>Mg(2+)</name>
        <dbReference type="ChEBI" id="CHEBI:18420"/>
        <label>2</label>
    </ligand>
</feature>
<feature type="active site" evidence="16">
    <location>
        <position position="165"/>
    </location>
</feature>
<sequence>MALNILLVCGGDGAEHEISLISADYILKCLQANPNFNVIYACLHQGKYLLKDGTVATLGEDATLTTPQGVIKIDCAVPCLHGTPGETGDIQSYFKLLHVPYIGCGPEASQRCFDKVTTKLYLSALGIPNSPYIWLNNLNETALKAAHAFFLVHQDVYVKAASQGSSVGCYHVTKLEDLDDTIAQAFTFSDTVLIEKNIVHRELEVAAYEIDGKLVVTNPGEIIMPQNVFYTYEEKYSKNSGTVTTVQPQGLSDSQKQHIRQLAEQAFKALKLRDLSRIDFFLSDSGEILINEINTFPGMTPISMFPKLLEHHGDKMTAFLSGCIERALARKAQGQY</sequence>
<dbReference type="InterPro" id="IPR016185">
    <property type="entry name" value="PreATP-grasp_dom_sf"/>
</dbReference>
<dbReference type="NCBIfam" id="NF002527">
    <property type="entry name" value="PRK01966.1-3"/>
    <property type="match status" value="1"/>
</dbReference>
<reference evidence="20" key="2">
    <citation type="submission" date="2021-04" db="EMBL/GenBank/DDBJ databases">
        <authorList>
            <person name="Gilroy R."/>
        </authorList>
    </citation>
    <scope>NUCLEOTIDE SEQUENCE</scope>
    <source>
        <strain evidence="20">687</strain>
    </source>
</reference>
<accession>A0A9E2KME9</accession>
<evidence type="ECO:0000256" key="17">
    <source>
        <dbReference type="PIRSR" id="PIRSR039102-3"/>
    </source>
</evidence>
<feature type="active site" evidence="16">
    <location>
        <position position="15"/>
    </location>
</feature>
<keyword evidence="11 15" id="KW-0573">Peptidoglycan synthesis</keyword>
<evidence type="ECO:0000313" key="20">
    <source>
        <dbReference type="EMBL" id="MBU3826735.1"/>
    </source>
</evidence>
<dbReference type="GO" id="GO:0005524">
    <property type="term" value="F:ATP binding"/>
    <property type="evidence" value="ECO:0007669"/>
    <property type="project" value="UniProtKB-UniRule"/>
</dbReference>
<evidence type="ECO:0000256" key="10">
    <source>
        <dbReference type="ARBA" id="ARBA00022960"/>
    </source>
</evidence>
<dbReference type="InterPro" id="IPR005905">
    <property type="entry name" value="D_ala_D_ala"/>
</dbReference>
<dbReference type="NCBIfam" id="TIGR01205">
    <property type="entry name" value="D_ala_D_alaTIGR"/>
    <property type="match status" value="1"/>
</dbReference>
<dbReference type="PROSITE" id="PS00843">
    <property type="entry name" value="DALA_DALA_LIGASE_1"/>
    <property type="match status" value="1"/>
</dbReference>
<dbReference type="GO" id="GO:0046872">
    <property type="term" value="F:metal ion binding"/>
    <property type="evidence" value="ECO:0007669"/>
    <property type="project" value="UniProtKB-KW"/>
</dbReference>
<keyword evidence="8 18" id="KW-0067">ATP-binding</keyword>
<evidence type="ECO:0000256" key="2">
    <source>
        <dbReference type="ARBA" id="ARBA00003921"/>
    </source>
</evidence>
<evidence type="ECO:0000256" key="13">
    <source>
        <dbReference type="ARBA" id="ARBA00023316"/>
    </source>
</evidence>
<evidence type="ECO:0000256" key="4">
    <source>
        <dbReference type="ARBA" id="ARBA00010871"/>
    </source>
</evidence>
<dbReference type="InterPro" id="IPR011761">
    <property type="entry name" value="ATP-grasp"/>
</dbReference>
<reference evidence="20" key="1">
    <citation type="journal article" date="2021" name="PeerJ">
        <title>Extensive microbial diversity within the chicken gut microbiome revealed by metagenomics and culture.</title>
        <authorList>
            <person name="Gilroy R."/>
            <person name="Ravi A."/>
            <person name="Getino M."/>
            <person name="Pursley I."/>
            <person name="Horton D.L."/>
            <person name="Alikhan N.F."/>
            <person name="Baker D."/>
            <person name="Gharbi K."/>
            <person name="Hall N."/>
            <person name="Watson M."/>
            <person name="Adriaenssens E.M."/>
            <person name="Foster-Nyarko E."/>
            <person name="Jarju S."/>
            <person name="Secka A."/>
            <person name="Antonio M."/>
            <person name="Oren A."/>
            <person name="Chaudhuri R.R."/>
            <person name="La Ragione R."/>
            <person name="Hildebrand F."/>
            <person name="Pallen M.J."/>
        </authorList>
    </citation>
    <scope>NUCLEOTIDE SEQUENCE</scope>
    <source>
        <strain evidence="20">687</strain>
    </source>
</reference>
<dbReference type="SUPFAM" id="SSF52440">
    <property type="entry name" value="PreATP-grasp domain"/>
    <property type="match status" value="1"/>
</dbReference>
<feature type="active site" evidence="16">
    <location>
        <position position="303"/>
    </location>
</feature>
<evidence type="ECO:0000256" key="14">
    <source>
        <dbReference type="ARBA" id="ARBA00047614"/>
    </source>
</evidence>
<evidence type="ECO:0000256" key="6">
    <source>
        <dbReference type="ARBA" id="ARBA00022723"/>
    </source>
</evidence>
<feature type="domain" description="ATP-grasp" evidence="19">
    <location>
        <begin position="119"/>
        <end position="325"/>
    </location>
</feature>
<comment type="pathway">
    <text evidence="3 15">Cell wall biogenesis; peptidoglycan biosynthesis.</text>
</comment>
<comment type="catalytic activity">
    <reaction evidence="14 15">
        <text>2 D-alanine + ATP = D-alanyl-D-alanine + ADP + phosphate + H(+)</text>
        <dbReference type="Rhea" id="RHEA:11224"/>
        <dbReference type="ChEBI" id="CHEBI:15378"/>
        <dbReference type="ChEBI" id="CHEBI:30616"/>
        <dbReference type="ChEBI" id="CHEBI:43474"/>
        <dbReference type="ChEBI" id="CHEBI:57416"/>
        <dbReference type="ChEBI" id="CHEBI:57822"/>
        <dbReference type="ChEBI" id="CHEBI:456216"/>
        <dbReference type="EC" id="6.3.2.4"/>
    </reaction>
</comment>
<evidence type="ECO:0000256" key="7">
    <source>
        <dbReference type="ARBA" id="ARBA00022741"/>
    </source>
</evidence>
<dbReference type="GO" id="GO:0008360">
    <property type="term" value="P:regulation of cell shape"/>
    <property type="evidence" value="ECO:0007669"/>
    <property type="project" value="UniProtKB-KW"/>
</dbReference>
<evidence type="ECO:0000259" key="19">
    <source>
        <dbReference type="PROSITE" id="PS50975"/>
    </source>
</evidence>
<evidence type="ECO:0000256" key="3">
    <source>
        <dbReference type="ARBA" id="ARBA00004752"/>
    </source>
</evidence>
<keyword evidence="7 18" id="KW-0547">Nucleotide-binding</keyword>
<comment type="function">
    <text evidence="2 15">Cell wall formation.</text>
</comment>
<evidence type="ECO:0000256" key="8">
    <source>
        <dbReference type="ARBA" id="ARBA00022840"/>
    </source>
</evidence>
<evidence type="ECO:0000256" key="15">
    <source>
        <dbReference type="HAMAP-Rule" id="MF_00047"/>
    </source>
</evidence>
<evidence type="ECO:0000256" key="18">
    <source>
        <dbReference type="PROSITE-ProRule" id="PRU00409"/>
    </source>
</evidence>
<evidence type="ECO:0000256" key="11">
    <source>
        <dbReference type="ARBA" id="ARBA00022984"/>
    </source>
</evidence>
<keyword evidence="9 17" id="KW-0460">Magnesium</keyword>
<dbReference type="InterPro" id="IPR013815">
    <property type="entry name" value="ATP_grasp_subdomain_1"/>
</dbReference>
<keyword evidence="12 17" id="KW-0464">Manganese</keyword>
<dbReference type="InterPro" id="IPR011095">
    <property type="entry name" value="Dala_Dala_lig_C"/>
</dbReference>
<dbReference type="InterPro" id="IPR000291">
    <property type="entry name" value="D-Ala_lig_Van_CS"/>
</dbReference>
<keyword evidence="6 17" id="KW-0479">Metal-binding</keyword>
<dbReference type="EMBL" id="JAHLFG010000045">
    <property type="protein sequence ID" value="MBU3826735.1"/>
    <property type="molecule type" value="Genomic_DNA"/>
</dbReference>
<dbReference type="Gene3D" id="3.40.50.20">
    <property type="match status" value="1"/>
</dbReference>
<dbReference type="GO" id="GO:0005829">
    <property type="term" value="C:cytosol"/>
    <property type="evidence" value="ECO:0007669"/>
    <property type="project" value="TreeGrafter"/>
</dbReference>
<evidence type="ECO:0000256" key="16">
    <source>
        <dbReference type="PIRSR" id="PIRSR039102-1"/>
    </source>
</evidence>
<name>A0A9E2KME9_9GAMM</name>
<dbReference type="PANTHER" id="PTHR23132">
    <property type="entry name" value="D-ALANINE--D-ALANINE LIGASE"/>
    <property type="match status" value="1"/>
</dbReference>
<dbReference type="Pfam" id="PF01820">
    <property type="entry name" value="Dala_Dala_lig_N"/>
    <property type="match status" value="1"/>
</dbReference>
<proteinExistence type="inferred from homology"/>
<keyword evidence="15" id="KW-0963">Cytoplasm</keyword>
<dbReference type="Gene3D" id="3.30.470.20">
    <property type="entry name" value="ATP-grasp fold, B domain"/>
    <property type="match status" value="1"/>
</dbReference>
<comment type="subcellular location">
    <subcellularLocation>
        <location evidence="15">Cytoplasm</location>
    </subcellularLocation>
</comment>
<evidence type="ECO:0000313" key="21">
    <source>
        <dbReference type="Proteomes" id="UP000824150"/>
    </source>
</evidence>
<comment type="similarity">
    <text evidence="4 15">Belongs to the D-alanine--D-alanine ligase family.</text>
</comment>
<dbReference type="PROSITE" id="PS00844">
    <property type="entry name" value="DALA_DALA_LIGASE_2"/>
    <property type="match status" value="1"/>
</dbReference>
<dbReference type="AlphaFoldDB" id="A0A9E2KME9"/>
<dbReference type="PANTHER" id="PTHR23132:SF25">
    <property type="entry name" value="D-ALANINE--D-ALANINE LIGASE A"/>
    <property type="match status" value="1"/>
</dbReference>
<dbReference type="HAMAP" id="MF_00047">
    <property type="entry name" value="Dala_Dala_lig"/>
    <property type="match status" value="1"/>
</dbReference>
<evidence type="ECO:0000256" key="9">
    <source>
        <dbReference type="ARBA" id="ARBA00022842"/>
    </source>
</evidence>
<dbReference type="Proteomes" id="UP000824150">
    <property type="component" value="Unassembled WGS sequence"/>
</dbReference>
<gene>
    <name evidence="15" type="primary">ddl</name>
    <name evidence="20" type="ORF">IAA31_04500</name>
</gene>
<keyword evidence="10 15" id="KW-0133">Cell shape</keyword>
<dbReference type="GO" id="GO:0008716">
    <property type="term" value="F:D-alanine-D-alanine ligase activity"/>
    <property type="evidence" value="ECO:0007669"/>
    <property type="project" value="UniProtKB-UniRule"/>
</dbReference>
<keyword evidence="13 15" id="KW-0961">Cell wall biogenesis/degradation</keyword>
<dbReference type="GO" id="GO:0009252">
    <property type="term" value="P:peptidoglycan biosynthetic process"/>
    <property type="evidence" value="ECO:0007669"/>
    <property type="project" value="UniProtKB-UniRule"/>
</dbReference>
<comment type="caution">
    <text evidence="20">The sequence shown here is derived from an EMBL/GenBank/DDBJ whole genome shotgun (WGS) entry which is preliminary data.</text>
</comment>
<dbReference type="PIRSF" id="PIRSF039102">
    <property type="entry name" value="Ddl/VanB"/>
    <property type="match status" value="1"/>
</dbReference>
<evidence type="ECO:0000256" key="1">
    <source>
        <dbReference type="ARBA" id="ARBA00001936"/>
    </source>
</evidence>
<organism evidence="20 21">
    <name type="scientific">Candidatus Anaerobiospirillum merdipullorum</name>
    <dbReference type="NCBI Taxonomy" id="2838450"/>
    <lineage>
        <taxon>Bacteria</taxon>
        <taxon>Pseudomonadati</taxon>
        <taxon>Pseudomonadota</taxon>
        <taxon>Gammaproteobacteria</taxon>
        <taxon>Aeromonadales</taxon>
        <taxon>Succinivibrionaceae</taxon>
        <taxon>Anaerobiospirillum</taxon>
    </lineage>
</organism>
<dbReference type="Gene3D" id="3.30.1490.20">
    <property type="entry name" value="ATP-grasp fold, A domain"/>
    <property type="match status" value="1"/>
</dbReference>
<evidence type="ECO:0000256" key="5">
    <source>
        <dbReference type="ARBA" id="ARBA00022598"/>
    </source>
</evidence>
<feature type="binding site" evidence="17">
    <location>
        <position position="294"/>
    </location>
    <ligand>
        <name>Mg(2+)</name>
        <dbReference type="ChEBI" id="CHEBI:18420"/>
        <label>2</label>
    </ligand>
</feature>
<feature type="binding site" evidence="17">
    <location>
        <position position="279"/>
    </location>
    <ligand>
        <name>Mg(2+)</name>
        <dbReference type="ChEBI" id="CHEBI:18420"/>
        <label>1</label>
    </ligand>
</feature>
<dbReference type="SUPFAM" id="SSF56059">
    <property type="entry name" value="Glutathione synthetase ATP-binding domain-like"/>
    <property type="match status" value="1"/>
</dbReference>
<dbReference type="EC" id="6.3.2.4" evidence="15"/>
<keyword evidence="5 15" id="KW-0436">Ligase</keyword>
<dbReference type="PROSITE" id="PS50975">
    <property type="entry name" value="ATP_GRASP"/>
    <property type="match status" value="1"/>
</dbReference>
<dbReference type="Pfam" id="PF07478">
    <property type="entry name" value="Dala_Dala_lig_C"/>
    <property type="match status" value="1"/>
</dbReference>
<evidence type="ECO:0000256" key="12">
    <source>
        <dbReference type="ARBA" id="ARBA00023211"/>
    </source>
</evidence>
<feature type="binding site" evidence="17">
    <location>
        <position position="292"/>
    </location>
    <ligand>
        <name>Mg(2+)</name>
        <dbReference type="ChEBI" id="CHEBI:18420"/>
        <label>1</label>
    </ligand>
</feature>
<comment type="cofactor">
    <cofactor evidence="1">
        <name>Mn(2+)</name>
        <dbReference type="ChEBI" id="CHEBI:29035"/>
    </cofactor>
</comment>